<organism evidence="8 9">
    <name type="scientific">Atlantibacter subterraneus</name>
    <dbReference type="NCBI Taxonomy" id="255519"/>
    <lineage>
        <taxon>Bacteria</taxon>
        <taxon>Pseudomonadati</taxon>
        <taxon>Pseudomonadota</taxon>
        <taxon>Gammaproteobacteria</taxon>
        <taxon>Enterobacterales</taxon>
        <taxon>Enterobacteriaceae</taxon>
        <taxon>Atlantibacter</taxon>
    </lineage>
</organism>
<sequence>MYFMRMLGTFLCFIPIFSVLSEQHHSHGWLILLSANAFIWPSVAFLLARRARQPLIVEHRSLVLDAAAGGFWIAMMSANPLPSVTIAAILLSDRLAAGGVELLRKAAGALIIGFLACWIARGMPFEPEISQRTAYATLPLIAIYVLAVSALTDSIAIKLRQKSDELGRIAMMDPLLDIANRRLLEPRIHHELNKIHQRHRLSALMFIDIDDFKDVNDHYGHKVGDSMLAAVAEILRRYTRQQDTPARLGGDEFVVLLPNTSVEEATAIGHVIMEQAALLQADHGIPYHCSLSIGIAFATREMTSATEWLKAADDALYTAKRDGKNRIFAC</sequence>
<dbReference type="GO" id="GO:0005525">
    <property type="term" value="F:GTP binding"/>
    <property type="evidence" value="ECO:0007669"/>
    <property type="project" value="UniProtKB-KW"/>
</dbReference>
<feature type="transmembrane region" description="Helical" evidence="6">
    <location>
        <begin position="102"/>
        <end position="121"/>
    </location>
</feature>
<keyword evidence="4" id="KW-0342">GTP-binding</keyword>
<dbReference type="CDD" id="cd01949">
    <property type="entry name" value="GGDEF"/>
    <property type="match status" value="1"/>
</dbReference>
<dbReference type="NCBIfam" id="TIGR00254">
    <property type="entry name" value="GGDEF"/>
    <property type="match status" value="1"/>
</dbReference>
<comment type="cofactor">
    <cofactor evidence="1">
        <name>Mg(2+)</name>
        <dbReference type="ChEBI" id="CHEBI:18420"/>
    </cofactor>
</comment>
<protein>
    <recommendedName>
        <fullName evidence="3">diguanylate cyclase</fullName>
        <ecNumber evidence="3">2.7.7.65</ecNumber>
    </recommendedName>
</protein>
<dbReference type="Pfam" id="PF05230">
    <property type="entry name" value="MASE2"/>
    <property type="match status" value="1"/>
</dbReference>
<evidence type="ECO:0000259" key="7">
    <source>
        <dbReference type="PROSITE" id="PS50887"/>
    </source>
</evidence>
<keyword evidence="4" id="KW-0547">Nucleotide-binding</keyword>
<dbReference type="InterPro" id="IPR050469">
    <property type="entry name" value="Diguanylate_Cyclase"/>
</dbReference>
<dbReference type="InterPro" id="IPR043128">
    <property type="entry name" value="Rev_trsase/Diguanyl_cyclase"/>
</dbReference>
<feature type="domain" description="GGDEF" evidence="7">
    <location>
        <begin position="200"/>
        <end position="330"/>
    </location>
</feature>
<evidence type="ECO:0000256" key="2">
    <source>
        <dbReference type="ARBA" id="ARBA00004665"/>
    </source>
</evidence>
<dbReference type="FunFam" id="3.30.70.270:FF:000001">
    <property type="entry name" value="Diguanylate cyclase domain protein"/>
    <property type="match status" value="1"/>
</dbReference>
<evidence type="ECO:0000313" key="8">
    <source>
        <dbReference type="EMBL" id="RSE26852.1"/>
    </source>
</evidence>
<proteinExistence type="predicted"/>
<keyword evidence="6" id="KW-0812">Transmembrane</keyword>
<dbReference type="Pfam" id="PF00990">
    <property type="entry name" value="GGDEF"/>
    <property type="match status" value="1"/>
</dbReference>
<name>A0A427V286_9ENTR</name>
<reference evidence="8 9" key="1">
    <citation type="submission" date="2018-10" db="EMBL/GenBank/DDBJ databases">
        <title>Transmission dynamics of multidrug resistant bacteria on intensive care unit surfaces.</title>
        <authorList>
            <person name="D'Souza A.W."/>
            <person name="Potter R.F."/>
            <person name="Wallace M."/>
            <person name="Shupe A."/>
            <person name="Patel S."/>
            <person name="Sun S."/>
            <person name="Gul D."/>
            <person name="Kwon J.H."/>
            <person name="Andleeb S."/>
            <person name="Burnham C.-A.D."/>
            <person name="Dantas G."/>
        </authorList>
    </citation>
    <scope>NUCLEOTIDE SEQUENCE [LARGE SCALE GENOMIC DNA]</scope>
    <source>
        <strain evidence="8 9">AS_373</strain>
    </source>
</reference>
<dbReference type="PANTHER" id="PTHR45138">
    <property type="entry name" value="REGULATORY COMPONENTS OF SENSORY TRANSDUCTION SYSTEM"/>
    <property type="match status" value="1"/>
</dbReference>
<dbReference type="PROSITE" id="PS50887">
    <property type="entry name" value="GGDEF"/>
    <property type="match status" value="1"/>
</dbReference>
<evidence type="ECO:0000256" key="4">
    <source>
        <dbReference type="ARBA" id="ARBA00023134"/>
    </source>
</evidence>
<dbReference type="EMBL" id="RHXB01000005">
    <property type="protein sequence ID" value="RSE26852.1"/>
    <property type="molecule type" value="Genomic_DNA"/>
</dbReference>
<dbReference type="RefSeq" id="WP_125293566.1">
    <property type="nucleotide sequence ID" value="NZ_DAMAJB010000002.1"/>
</dbReference>
<gene>
    <name evidence="8" type="ORF">EGT71_10150</name>
</gene>
<dbReference type="Gene3D" id="3.30.70.270">
    <property type="match status" value="1"/>
</dbReference>
<comment type="catalytic activity">
    <reaction evidence="5">
        <text>2 GTP = 3',3'-c-di-GMP + 2 diphosphate</text>
        <dbReference type="Rhea" id="RHEA:24898"/>
        <dbReference type="ChEBI" id="CHEBI:33019"/>
        <dbReference type="ChEBI" id="CHEBI:37565"/>
        <dbReference type="ChEBI" id="CHEBI:58805"/>
        <dbReference type="EC" id="2.7.7.65"/>
    </reaction>
</comment>
<keyword evidence="6" id="KW-1133">Transmembrane helix</keyword>
<evidence type="ECO:0000313" key="9">
    <source>
        <dbReference type="Proteomes" id="UP000275331"/>
    </source>
</evidence>
<dbReference type="AlphaFoldDB" id="A0A427V286"/>
<dbReference type="InterPro" id="IPR029787">
    <property type="entry name" value="Nucleotide_cyclase"/>
</dbReference>
<evidence type="ECO:0000256" key="6">
    <source>
        <dbReference type="SAM" id="Phobius"/>
    </source>
</evidence>
<comment type="pathway">
    <text evidence="2">Purine metabolism; 3',5'-cyclic di-GMP biosynthesis.</text>
</comment>
<dbReference type="GO" id="GO:0043709">
    <property type="term" value="P:cell adhesion involved in single-species biofilm formation"/>
    <property type="evidence" value="ECO:0007669"/>
    <property type="project" value="TreeGrafter"/>
</dbReference>
<comment type="caution">
    <text evidence="8">The sequence shown here is derived from an EMBL/GenBank/DDBJ whole genome shotgun (WGS) entry which is preliminary data.</text>
</comment>
<dbReference type="SUPFAM" id="SSF55073">
    <property type="entry name" value="Nucleotide cyclase"/>
    <property type="match status" value="1"/>
</dbReference>
<dbReference type="PANTHER" id="PTHR45138:SF9">
    <property type="entry name" value="DIGUANYLATE CYCLASE DGCM-RELATED"/>
    <property type="match status" value="1"/>
</dbReference>
<dbReference type="GO" id="GO:0052621">
    <property type="term" value="F:diguanylate cyclase activity"/>
    <property type="evidence" value="ECO:0007669"/>
    <property type="project" value="UniProtKB-EC"/>
</dbReference>
<dbReference type="SMART" id="SM00267">
    <property type="entry name" value="GGDEF"/>
    <property type="match status" value="1"/>
</dbReference>
<accession>A0A427V286</accession>
<dbReference type="Proteomes" id="UP000275331">
    <property type="component" value="Unassembled WGS sequence"/>
</dbReference>
<evidence type="ECO:0000256" key="3">
    <source>
        <dbReference type="ARBA" id="ARBA00012528"/>
    </source>
</evidence>
<dbReference type="InterPro" id="IPR007894">
    <property type="entry name" value="MASE2"/>
</dbReference>
<evidence type="ECO:0000256" key="1">
    <source>
        <dbReference type="ARBA" id="ARBA00001946"/>
    </source>
</evidence>
<feature type="transmembrane region" description="Helical" evidence="6">
    <location>
        <begin position="31"/>
        <end position="48"/>
    </location>
</feature>
<dbReference type="InterPro" id="IPR000160">
    <property type="entry name" value="GGDEF_dom"/>
</dbReference>
<dbReference type="EC" id="2.7.7.65" evidence="3"/>
<keyword evidence="6" id="KW-0472">Membrane</keyword>
<dbReference type="GO" id="GO:1902201">
    <property type="term" value="P:negative regulation of bacterial-type flagellum-dependent cell motility"/>
    <property type="evidence" value="ECO:0007669"/>
    <property type="project" value="TreeGrafter"/>
</dbReference>
<dbReference type="GO" id="GO:0005886">
    <property type="term" value="C:plasma membrane"/>
    <property type="evidence" value="ECO:0007669"/>
    <property type="project" value="TreeGrafter"/>
</dbReference>
<evidence type="ECO:0000256" key="5">
    <source>
        <dbReference type="ARBA" id="ARBA00034247"/>
    </source>
</evidence>
<feature type="transmembrane region" description="Helical" evidence="6">
    <location>
        <begin position="69"/>
        <end position="90"/>
    </location>
</feature>
<feature type="transmembrane region" description="Helical" evidence="6">
    <location>
        <begin position="133"/>
        <end position="152"/>
    </location>
</feature>
<dbReference type="OrthoDB" id="9812260at2"/>